<accession>A0A927D8N3</accession>
<dbReference type="Proteomes" id="UP000635142">
    <property type="component" value="Unassembled WGS sequence"/>
</dbReference>
<feature type="transmembrane region" description="Helical" evidence="13">
    <location>
        <begin position="137"/>
        <end position="155"/>
    </location>
</feature>
<reference evidence="14" key="1">
    <citation type="submission" date="2020-08" db="EMBL/GenBank/DDBJ databases">
        <title>Sulfitobacter aestuariivivens sp. nov., isolated from a tidal flat.</title>
        <authorList>
            <person name="Park S."/>
            <person name="Yoon J.-H."/>
        </authorList>
    </citation>
    <scope>NUCLEOTIDE SEQUENCE</scope>
    <source>
        <strain evidence="14">TSTF-M16</strain>
    </source>
</reference>
<dbReference type="InterPro" id="IPR051224">
    <property type="entry name" value="NiCoT_RcnA"/>
</dbReference>
<feature type="transmembrane region" description="Helical" evidence="13">
    <location>
        <begin position="201"/>
        <end position="224"/>
    </location>
</feature>
<evidence type="ECO:0000256" key="13">
    <source>
        <dbReference type="RuleBase" id="RU362101"/>
    </source>
</evidence>
<dbReference type="InterPro" id="IPR011541">
    <property type="entry name" value="Ni/Co_transpt_high_affinity"/>
</dbReference>
<dbReference type="GO" id="GO:0032025">
    <property type="term" value="P:response to cobalt ion"/>
    <property type="evidence" value="ECO:0007669"/>
    <property type="project" value="TreeGrafter"/>
</dbReference>
<evidence type="ECO:0000256" key="5">
    <source>
        <dbReference type="ARBA" id="ARBA00022475"/>
    </source>
</evidence>
<keyword evidence="8 13" id="KW-1133">Transmembrane helix</keyword>
<keyword evidence="9" id="KW-0406">Ion transport</keyword>
<keyword evidence="11 13" id="KW-0472">Membrane</keyword>
<keyword evidence="15" id="KW-1185">Reference proteome</keyword>
<evidence type="ECO:0000256" key="3">
    <source>
        <dbReference type="ARBA" id="ARBA00022426"/>
    </source>
</evidence>
<feature type="transmembrane region" description="Helical" evidence="13">
    <location>
        <begin position="56"/>
        <end position="74"/>
    </location>
</feature>
<organism evidence="14 15">
    <name type="scientific">Sulfitobacter aestuariivivens</name>
    <dbReference type="NCBI Taxonomy" id="2766981"/>
    <lineage>
        <taxon>Bacteria</taxon>
        <taxon>Pseudomonadati</taxon>
        <taxon>Pseudomonadota</taxon>
        <taxon>Alphaproteobacteria</taxon>
        <taxon>Rhodobacterales</taxon>
        <taxon>Roseobacteraceae</taxon>
        <taxon>Sulfitobacter</taxon>
    </lineage>
</organism>
<evidence type="ECO:0000256" key="12">
    <source>
        <dbReference type="ARBA" id="ARBA00023285"/>
    </source>
</evidence>
<evidence type="ECO:0000256" key="8">
    <source>
        <dbReference type="ARBA" id="ARBA00022989"/>
    </source>
</evidence>
<keyword evidence="3" id="KW-0171">Cobalt transport</keyword>
<evidence type="ECO:0000313" key="15">
    <source>
        <dbReference type="Proteomes" id="UP000635142"/>
    </source>
</evidence>
<keyword evidence="12" id="KW-0170">Cobalt</keyword>
<evidence type="ECO:0000256" key="6">
    <source>
        <dbReference type="ARBA" id="ARBA00022596"/>
    </source>
</evidence>
<feature type="transmembrane region" description="Helical" evidence="13">
    <location>
        <begin position="277"/>
        <end position="297"/>
    </location>
</feature>
<dbReference type="GO" id="GO:0010045">
    <property type="term" value="P:response to nickel cation"/>
    <property type="evidence" value="ECO:0007669"/>
    <property type="project" value="TreeGrafter"/>
</dbReference>
<keyword evidence="10" id="KW-0921">Nickel transport</keyword>
<comment type="subcellular location">
    <subcellularLocation>
        <location evidence="2 13">Cell membrane</location>
        <topology evidence="2 13">Multi-pass membrane protein</topology>
    </subcellularLocation>
</comment>
<sequence length="298" mass="30209">MRSLMIGTTLVLGAIALWLFALGGAGDVASWAAGYQRDFQNQIALALRGVRAGNAEALWLLLGACFAYGFFHAAGPGHGKVLIGGYGLGRKVAVARLSVIAVLSSLGQAVSAIALVHGGLWLIGMSRETVTGVAEDALAPVSYGAIVLIGVWLLARGARHLFQRPAPADHAPHAGGHCDTCGHRHGPTLEEAQAVRSPWEAVMLIAGIAIRPCTGALFVLIITWQMGISEAGIAGTFAMALGTALVTVLVAVGAVGLRGGVLGALAGSDMATRVVPVIEIAAGLLVVVGAGALLLAAL</sequence>
<keyword evidence="6" id="KW-0533">Nickel</keyword>
<proteinExistence type="inferred from homology"/>
<evidence type="ECO:0000256" key="4">
    <source>
        <dbReference type="ARBA" id="ARBA00022448"/>
    </source>
</evidence>
<dbReference type="EMBL" id="JACTAG010000002">
    <property type="protein sequence ID" value="MBD3665789.1"/>
    <property type="molecule type" value="Genomic_DNA"/>
</dbReference>
<gene>
    <name evidence="14" type="ORF">H9Q16_17775</name>
</gene>
<evidence type="ECO:0000256" key="10">
    <source>
        <dbReference type="ARBA" id="ARBA00023112"/>
    </source>
</evidence>
<evidence type="ECO:0000256" key="7">
    <source>
        <dbReference type="ARBA" id="ARBA00022692"/>
    </source>
</evidence>
<protein>
    <recommendedName>
        <fullName evidence="13">Nickel/cobalt efflux system</fullName>
    </recommendedName>
</protein>
<comment type="function">
    <text evidence="1">Efflux system for nickel and cobalt.</text>
</comment>
<dbReference type="Pfam" id="PF03824">
    <property type="entry name" value="NicO"/>
    <property type="match status" value="2"/>
</dbReference>
<dbReference type="RefSeq" id="WP_191076749.1">
    <property type="nucleotide sequence ID" value="NZ_JBHSVY010000001.1"/>
</dbReference>
<dbReference type="GO" id="GO:0006824">
    <property type="term" value="P:cobalt ion transport"/>
    <property type="evidence" value="ECO:0007669"/>
    <property type="project" value="UniProtKB-KW"/>
</dbReference>
<keyword evidence="5" id="KW-1003">Cell membrane</keyword>
<dbReference type="GO" id="GO:0005886">
    <property type="term" value="C:plasma membrane"/>
    <property type="evidence" value="ECO:0007669"/>
    <property type="project" value="UniProtKB-SubCell"/>
</dbReference>
<comment type="similarity">
    <text evidence="13">Belongs to the NiCoT transporter (TC 2.A.52) family.</text>
</comment>
<comment type="caution">
    <text evidence="14">The sequence shown here is derived from an EMBL/GenBank/DDBJ whole genome shotgun (WGS) entry which is preliminary data.</text>
</comment>
<evidence type="ECO:0000256" key="1">
    <source>
        <dbReference type="ARBA" id="ARBA00002510"/>
    </source>
</evidence>
<evidence type="ECO:0000256" key="11">
    <source>
        <dbReference type="ARBA" id="ARBA00023136"/>
    </source>
</evidence>
<dbReference type="PANTHER" id="PTHR40659:SF1">
    <property type="entry name" value="NICKEL_COBALT EFFLUX SYSTEM RCNA"/>
    <property type="match status" value="1"/>
</dbReference>
<keyword evidence="4 13" id="KW-0813">Transport</keyword>
<evidence type="ECO:0000313" key="14">
    <source>
        <dbReference type="EMBL" id="MBD3665789.1"/>
    </source>
</evidence>
<dbReference type="GO" id="GO:0046583">
    <property type="term" value="F:monoatomic cation efflux transmembrane transporter activity"/>
    <property type="evidence" value="ECO:0007669"/>
    <property type="project" value="TreeGrafter"/>
</dbReference>
<keyword evidence="7 13" id="KW-0812">Transmembrane</keyword>
<evidence type="ECO:0000256" key="9">
    <source>
        <dbReference type="ARBA" id="ARBA00023065"/>
    </source>
</evidence>
<feature type="transmembrane region" description="Helical" evidence="13">
    <location>
        <begin position="94"/>
        <end position="117"/>
    </location>
</feature>
<dbReference type="GO" id="GO:0015099">
    <property type="term" value="F:nickel cation transmembrane transporter activity"/>
    <property type="evidence" value="ECO:0007669"/>
    <property type="project" value="UniProtKB-UniRule"/>
</dbReference>
<feature type="transmembrane region" description="Helical" evidence="13">
    <location>
        <begin position="236"/>
        <end position="257"/>
    </location>
</feature>
<dbReference type="PANTHER" id="PTHR40659">
    <property type="entry name" value="NICKEL/COBALT EFFLUX SYSTEM RCNA"/>
    <property type="match status" value="1"/>
</dbReference>
<name>A0A927D8N3_9RHOB</name>
<evidence type="ECO:0000256" key="2">
    <source>
        <dbReference type="ARBA" id="ARBA00004651"/>
    </source>
</evidence>
<dbReference type="AlphaFoldDB" id="A0A927D8N3"/>